<name>A0A0A0LAP6_CUCSA</name>
<dbReference type="Gramene" id="KGN57747">
    <property type="protein sequence ID" value="KGN57747"/>
    <property type="gene ID" value="Csa_3G271400"/>
</dbReference>
<dbReference type="Proteomes" id="UP000029981">
    <property type="component" value="Chromosome 3"/>
</dbReference>
<feature type="region of interest" description="Disordered" evidence="1">
    <location>
        <begin position="34"/>
        <end position="70"/>
    </location>
</feature>
<organism evidence="2 3">
    <name type="scientific">Cucumis sativus</name>
    <name type="common">Cucumber</name>
    <dbReference type="NCBI Taxonomy" id="3659"/>
    <lineage>
        <taxon>Eukaryota</taxon>
        <taxon>Viridiplantae</taxon>
        <taxon>Streptophyta</taxon>
        <taxon>Embryophyta</taxon>
        <taxon>Tracheophyta</taxon>
        <taxon>Spermatophyta</taxon>
        <taxon>Magnoliopsida</taxon>
        <taxon>eudicotyledons</taxon>
        <taxon>Gunneridae</taxon>
        <taxon>Pentapetalae</taxon>
        <taxon>rosids</taxon>
        <taxon>fabids</taxon>
        <taxon>Cucurbitales</taxon>
        <taxon>Cucurbitaceae</taxon>
        <taxon>Benincaseae</taxon>
        <taxon>Cucumis</taxon>
    </lineage>
</organism>
<sequence>MPISVLLLKTSPRSSQFLTSPSTSPPYLALFTSGPLQSSRPLPSDQTTPATAPHLSYQTTSATSAHHFRSDQLRSPSVLVTCCLGLKIL</sequence>
<dbReference type="AlphaFoldDB" id="A0A0A0LAP6"/>
<reference evidence="2 3" key="1">
    <citation type="journal article" date="2009" name="Nat. Genet.">
        <title>The genome of the cucumber, Cucumis sativus L.</title>
        <authorList>
            <person name="Huang S."/>
            <person name="Li R."/>
            <person name="Zhang Z."/>
            <person name="Li L."/>
            <person name="Gu X."/>
            <person name="Fan W."/>
            <person name="Lucas W.J."/>
            <person name="Wang X."/>
            <person name="Xie B."/>
            <person name="Ni P."/>
            <person name="Ren Y."/>
            <person name="Zhu H."/>
            <person name="Li J."/>
            <person name="Lin K."/>
            <person name="Jin W."/>
            <person name="Fei Z."/>
            <person name="Li G."/>
            <person name="Staub J."/>
            <person name="Kilian A."/>
            <person name="van der Vossen E.A."/>
            <person name="Wu Y."/>
            <person name="Guo J."/>
            <person name="He J."/>
            <person name="Jia Z."/>
            <person name="Ren Y."/>
            <person name="Tian G."/>
            <person name="Lu Y."/>
            <person name="Ruan J."/>
            <person name="Qian W."/>
            <person name="Wang M."/>
            <person name="Huang Q."/>
            <person name="Li B."/>
            <person name="Xuan Z."/>
            <person name="Cao J."/>
            <person name="Asan"/>
            <person name="Wu Z."/>
            <person name="Zhang J."/>
            <person name="Cai Q."/>
            <person name="Bai Y."/>
            <person name="Zhao B."/>
            <person name="Han Y."/>
            <person name="Li Y."/>
            <person name="Li X."/>
            <person name="Wang S."/>
            <person name="Shi Q."/>
            <person name="Liu S."/>
            <person name="Cho W.K."/>
            <person name="Kim J.Y."/>
            <person name="Xu Y."/>
            <person name="Heller-Uszynska K."/>
            <person name="Miao H."/>
            <person name="Cheng Z."/>
            <person name="Zhang S."/>
            <person name="Wu J."/>
            <person name="Yang Y."/>
            <person name="Kang H."/>
            <person name="Li M."/>
            <person name="Liang H."/>
            <person name="Ren X."/>
            <person name="Shi Z."/>
            <person name="Wen M."/>
            <person name="Jian M."/>
            <person name="Yang H."/>
            <person name="Zhang G."/>
            <person name="Yang Z."/>
            <person name="Chen R."/>
            <person name="Liu S."/>
            <person name="Li J."/>
            <person name="Ma L."/>
            <person name="Liu H."/>
            <person name="Zhou Y."/>
            <person name="Zhao J."/>
            <person name="Fang X."/>
            <person name="Li G."/>
            <person name="Fang L."/>
            <person name="Li Y."/>
            <person name="Liu D."/>
            <person name="Zheng H."/>
            <person name="Zhang Y."/>
            <person name="Qin N."/>
            <person name="Li Z."/>
            <person name="Yang G."/>
            <person name="Yang S."/>
            <person name="Bolund L."/>
            <person name="Kristiansen K."/>
            <person name="Zheng H."/>
            <person name="Li S."/>
            <person name="Zhang X."/>
            <person name="Yang H."/>
            <person name="Wang J."/>
            <person name="Sun R."/>
            <person name="Zhang B."/>
            <person name="Jiang S."/>
            <person name="Wang J."/>
            <person name="Du Y."/>
            <person name="Li S."/>
        </authorList>
    </citation>
    <scope>NUCLEOTIDE SEQUENCE [LARGE SCALE GENOMIC DNA]</scope>
    <source>
        <strain evidence="3">cv. 9930</strain>
    </source>
</reference>
<feature type="compositionally biased region" description="Polar residues" evidence="1">
    <location>
        <begin position="34"/>
        <end position="64"/>
    </location>
</feature>
<reference evidence="2 3" key="2">
    <citation type="journal article" date="2009" name="PLoS ONE">
        <title>An integrated genetic and cytogenetic map of the cucumber genome.</title>
        <authorList>
            <person name="Ren Y."/>
            <person name="Zhang Z."/>
            <person name="Liu J."/>
            <person name="Staub J.E."/>
            <person name="Han Y."/>
            <person name="Cheng Z."/>
            <person name="Li X."/>
            <person name="Lu J."/>
            <person name="Miao H."/>
            <person name="Kang H."/>
            <person name="Xie B."/>
            <person name="Gu X."/>
            <person name="Wang X."/>
            <person name="Du Y."/>
            <person name="Jin W."/>
            <person name="Huang S."/>
        </authorList>
    </citation>
    <scope>NUCLEOTIDE SEQUENCE [LARGE SCALE GENOMIC DNA]</scope>
    <source>
        <strain evidence="3">cv. 9930</strain>
    </source>
</reference>
<evidence type="ECO:0000313" key="2">
    <source>
        <dbReference type="EMBL" id="KGN57747.1"/>
    </source>
</evidence>
<dbReference type="EMBL" id="CM002924">
    <property type="protein sequence ID" value="KGN57747.1"/>
    <property type="molecule type" value="Genomic_DNA"/>
</dbReference>
<proteinExistence type="predicted"/>
<protein>
    <submittedName>
        <fullName evidence="2">Uncharacterized protein</fullName>
    </submittedName>
</protein>
<evidence type="ECO:0000313" key="3">
    <source>
        <dbReference type="Proteomes" id="UP000029981"/>
    </source>
</evidence>
<keyword evidence="3" id="KW-1185">Reference proteome</keyword>
<reference evidence="2 3" key="4">
    <citation type="journal article" date="2011" name="BMC Genomics">
        <title>RNA-Seq improves annotation of protein-coding genes in the cucumber genome.</title>
        <authorList>
            <person name="Li Z."/>
            <person name="Zhang Z."/>
            <person name="Yan P."/>
            <person name="Huang S."/>
            <person name="Fei Z."/>
            <person name="Lin K."/>
        </authorList>
    </citation>
    <scope>NUCLEOTIDE SEQUENCE [LARGE SCALE GENOMIC DNA]</scope>
    <source>
        <strain evidence="3">cv. 9930</strain>
    </source>
</reference>
<evidence type="ECO:0000256" key="1">
    <source>
        <dbReference type="SAM" id="MobiDB-lite"/>
    </source>
</evidence>
<accession>A0A0A0LAP6</accession>
<gene>
    <name evidence="2" type="ORF">Csa_3G271400</name>
</gene>
<reference evidence="2 3" key="3">
    <citation type="journal article" date="2010" name="BMC Genomics">
        <title>Transcriptome sequencing and comparative analysis of cucumber flowers with different sex types.</title>
        <authorList>
            <person name="Guo S."/>
            <person name="Zheng Y."/>
            <person name="Joung J.G."/>
            <person name="Liu S."/>
            <person name="Zhang Z."/>
            <person name="Crasta O.R."/>
            <person name="Sobral B.W."/>
            <person name="Xu Y."/>
            <person name="Huang S."/>
            <person name="Fei Z."/>
        </authorList>
    </citation>
    <scope>NUCLEOTIDE SEQUENCE [LARGE SCALE GENOMIC DNA]</scope>
    <source>
        <strain evidence="3">cv. 9930</strain>
    </source>
</reference>